<feature type="signal peptide" evidence="1">
    <location>
        <begin position="1"/>
        <end position="21"/>
    </location>
</feature>
<evidence type="ECO:0000259" key="2">
    <source>
        <dbReference type="Pfam" id="PF18990"/>
    </source>
</evidence>
<feature type="domain" description="DUF5723" evidence="2">
    <location>
        <begin position="88"/>
        <end position="453"/>
    </location>
</feature>
<keyword evidence="1" id="KW-0732">Signal</keyword>
<reference evidence="3 4" key="1">
    <citation type="submission" date="2023-07" db="EMBL/GenBank/DDBJ databases">
        <title>Sorghum-associated microbial communities from plants grown in Nebraska, USA.</title>
        <authorList>
            <person name="Schachtman D."/>
        </authorList>
    </citation>
    <scope>NUCLEOTIDE SEQUENCE [LARGE SCALE GENOMIC DNA]</scope>
    <source>
        <strain evidence="3 4">BE57</strain>
    </source>
</reference>
<evidence type="ECO:0000256" key="1">
    <source>
        <dbReference type="SAM" id="SignalP"/>
    </source>
</evidence>
<keyword evidence="4" id="KW-1185">Reference proteome</keyword>
<dbReference type="Pfam" id="PF18990">
    <property type="entry name" value="DUF5723"/>
    <property type="match status" value="1"/>
</dbReference>
<protein>
    <recommendedName>
        <fullName evidence="2">DUF5723 domain-containing protein</fullName>
    </recommendedName>
</protein>
<organism evidence="3 4">
    <name type="scientific">Dyadobacter fermentans</name>
    <dbReference type="NCBI Taxonomy" id="94254"/>
    <lineage>
        <taxon>Bacteria</taxon>
        <taxon>Pseudomonadati</taxon>
        <taxon>Bacteroidota</taxon>
        <taxon>Cytophagia</taxon>
        <taxon>Cytophagales</taxon>
        <taxon>Spirosomataceae</taxon>
        <taxon>Dyadobacter</taxon>
    </lineage>
</organism>
<dbReference type="EMBL" id="JAVDTI010000005">
    <property type="protein sequence ID" value="MDR6807972.1"/>
    <property type="molecule type" value="Genomic_DNA"/>
</dbReference>
<gene>
    <name evidence="3" type="ORF">J2W84_005026</name>
</gene>
<dbReference type="RefSeq" id="WP_309988911.1">
    <property type="nucleotide sequence ID" value="NZ_JAVDTI010000005.1"/>
</dbReference>
<evidence type="ECO:0000313" key="3">
    <source>
        <dbReference type="EMBL" id="MDR6807972.1"/>
    </source>
</evidence>
<comment type="caution">
    <text evidence="3">The sequence shown here is derived from an EMBL/GenBank/DDBJ whole genome shotgun (WGS) entry which is preliminary data.</text>
</comment>
<evidence type="ECO:0000313" key="4">
    <source>
        <dbReference type="Proteomes" id="UP001264980"/>
    </source>
</evidence>
<feature type="chain" id="PRO_5045134971" description="DUF5723 domain-containing protein" evidence="1">
    <location>
        <begin position="22"/>
        <end position="487"/>
    </location>
</feature>
<dbReference type="InterPro" id="IPR043781">
    <property type="entry name" value="DUF5723"/>
</dbReference>
<proteinExistence type="predicted"/>
<name>A0ABU1R3I4_9BACT</name>
<accession>A0ABU1R3I4</accession>
<dbReference type="Proteomes" id="UP001264980">
    <property type="component" value="Unassembled WGS sequence"/>
</dbReference>
<sequence length="487" mass="53403">MKTSLLTTTLCGLMAVQCAVAQQIPGLQFSNYGGLYRSTYNPSVLGGPRHKFQINVLTLGGSIKYRYFRFIGENSFLYPLLAPHSTKELYGRSRTMGSLTYKDPIFLAGEIRWPSVSFALGKYHGVAVQLRTRGFVVGRNIPSAIDNLYTKRLDTGSIPSVSDEAWGDFSLVQQSFSDLSFSYGAQLLDIEGHKFRVGVTVKRVFGARVAYLKGNADRYSINPVSSSNPDVSQLEIDNLTYESGYSTPNRKMSVGNLFDSGKYGSGWGYDLGFSYEIGSVWKDRKEVYNDSPDYLIRLAGSLTDIGSVKYKTGDSRVVKGTHSDVVVGQTQLETISDRGPEGFMSLFPSDTSSILAQKAKLPQALNLEADLQVFHGFFLNISHTSRLSGGGKQSTGSLSDGRQSLDMYVPNTFIITPRFEDEDSGLSFPISFIQGNNRPSIGLAGHFGPVFLGFSNVNGLMKSGGARGSMMYIGFTAWKASRKKDKD</sequence>